<evidence type="ECO:0000313" key="1">
    <source>
        <dbReference type="EMBL" id="KEP68721.1"/>
    </source>
</evidence>
<gene>
    <name evidence="1" type="ORF">DL1_09145</name>
</gene>
<comment type="caution">
    <text evidence="1">The sequence shown here is derived from an EMBL/GenBank/DDBJ whole genome shotgun (WGS) entry which is preliminary data.</text>
</comment>
<evidence type="ECO:0000313" key="2">
    <source>
        <dbReference type="Proteomes" id="UP000027725"/>
    </source>
</evidence>
<sequence length="682" mass="74347">MICAGSTARAQGLSRYGMPGLIDTPSATTMPDGTVALSADARHGETRLQGQFQITPRISGLFRYAVLRDFFSDPGRRPDLFDRSFDLHVLLREESPALPAFALGLRDFGGTGIYGSEYLVASKHITPRLTLSAGLGWGRLGSHNGFSNPLGVLSDRFKSRRSGSVGTGRLAFGNFFRGDAALFGGLEYQITPRSRLMIEYSSDAYRAEAKRTGLSRETALNLGVDYRARPNLTLGGYLLGGTELGVKLNYVIDPRAPKYPGGIERGGPPILPQADLAALGWRGDDISSNETRLSKALAAQGLALEGYAQSGHEARIVLGNARYGAAPEALGRAARAMANNLPPEITDYAITLERDGMPVSRSEFRRRDLVALEHDWDGSWRSFARAKITDAPNRPPPLAGRYPRLTGAITPYFAAAYFDPDAPTRYDLGVQVAGKLALAPGLSLSTVIRQKALGTLDQSTRASNSTLPHVRSDQWLYDKADGPVVHRLMADYLFRPGSDLYARLSLGYLERMFAGVSGELLWYPQTSRIAWGAELNYTAQRAPQSRFGLRDYRIASGTLSAYSDLGGGYLGQINAGRFLAGDWGARFALDREFANGIRIGAFFTLTDVSFDRFGEGAFDKGIRVSVPVSWLTGQPGTMAISQTLRPIQRDGGARLEIANRLYDEVLGANAQVMMTQWGKFWR</sequence>
<organism evidence="1 2">
    <name type="scientific">Thioclava dalianensis</name>
    <dbReference type="NCBI Taxonomy" id="1185766"/>
    <lineage>
        <taxon>Bacteria</taxon>
        <taxon>Pseudomonadati</taxon>
        <taxon>Pseudomonadota</taxon>
        <taxon>Alphaproteobacteria</taxon>
        <taxon>Rhodobacterales</taxon>
        <taxon>Paracoccaceae</taxon>
        <taxon>Thioclava</taxon>
    </lineage>
</organism>
<reference evidence="1 2" key="1">
    <citation type="submission" date="2014-03" db="EMBL/GenBank/DDBJ databases">
        <title>The draft genome sequence of Thioclava dalianensis DLFJ1-1.</title>
        <authorList>
            <person name="Lai Q."/>
            <person name="Shao Z."/>
        </authorList>
    </citation>
    <scope>NUCLEOTIDE SEQUENCE [LARGE SCALE GENOMIC DNA]</scope>
    <source>
        <strain evidence="1 2">DLFJ1-1</strain>
    </source>
</reference>
<dbReference type="STRING" id="1185766.SAMN05216224_107160"/>
<accession>A0A074TAA0</accession>
<name>A0A074TAA0_9RHOB</name>
<dbReference type="InterPro" id="IPR010344">
    <property type="entry name" value="YbjH"/>
</dbReference>
<dbReference type="AlphaFoldDB" id="A0A074TAA0"/>
<dbReference type="EMBL" id="JHEH01000025">
    <property type="protein sequence ID" value="KEP68721.1"/>
    <property type="molecule type" value="Genomic_DNA"/>
</dbReference>
<proteinExistence type="predicted"/>
<evidence type="ECO:0008006" key="3">
    <source>
        <dbReference type="Google" id="ProtNLM"/>
    </source>
</evidence>
<dbReference type="eggNOG" id="COG3637">
    <property type="taxonomic scope" value="Bacteria"/>
</dbReference>
<protein>
    <recommendedName>
        <fullName evidence="3">Outer membrane lipoprotein</fullName>
    </recommendedName>
</protein>
<dbReference type="Pfam" id="PF06082">
    <property type="entry name" value="YjbH"/>
    <property type="match status" value="1"/>
</dbReference>
<dbReference type="Proteomes" id="UP000027725">
    <property type="component" value="Unassembled WGS sequence"/>
</dbReference>
<keyword evidence="2" id="KW-1185">Reference proteome</keyword>